<reference evidence="1 2" key="1">
    <citation type="journal article" date="2019" name="ACS Chem. Biol.">
        <title>Identification and Mobilization of a Cryptic Antibiotic Biosynthesis Gene Locus from a Human-Pathogenic Nocardia Isolate.</title>
        <authorList>
            <person name="Herisse M."/>
            <person name="Ishida K."/>
            <person name="Porter J.L."/>
            <person name="Howden B."/>
            <person name="Hertweck C."/>
            <person name="Stinear T.P."/>
            <person name="Pidot S.J."/>
        </authorList>
    </citation>
    <scope>NUCLEOTIDE SEQUENCE [LARGE SCALE GENOMIC DNA]</scope>
    <source>
        <strain evidence="1 2">AUSMDU00024985</strain>
    </source>
</reference>
<evidence type="ECO:0000313" key="1">
    <source>
        <dbReference type="EMBL" id="QIS06786.1"/>
    </source>
</evidence>
<gene>
    <name evidence="1" type="ORF">F5X71_34750</name>
</gene>
<organism evidence="1 2">
    <name type="scientific">Nocardia brasiliensis</name>
    <dbReference type="NCBI Taxonomy" id="37326"/>
    <lineage>
        <taxon>Bacteria</taxon>
        <taxon>Bacillati</taxon>
        <taxon>Actinomycetota</taxon>
        <taxon>Actinomycetes</taxon>
        <taxon>Mycobacteriales</taxon>
        <taxon>Nocardiaceae</taxon>
        <taxon>Nocardia</taxon>
    </lineage>
</organism>
<proteinExistence type="predicted"/>
<name>A0A6G9Y0Z1_NOCBR</name>
<accession>A0A6G9Y0Z1</accession>
<dbReference type="RefSeq" id="WP_167465799.1">
    <property type="nucleotide sequence ID" value="NZ_CP046171.1"/>
</dbReference>
<dbReference type="Proteomes" id="UP000501705">
    <property type="component" value="Chromosome"/>
</dbReference>
<sequence length="118" mass="13040">MTGWRFVPFAERDDDAQTSRTSWLQLDGNETTLAALAAYLADYYTDLTSIDFELDLETALIEDHVDVLVSYGGEGLHRKVTGYLALPGLADRAPYEVFDAGGIRHCFDGEDSSCPLTE</sequence>
<dbReference type="AlphaFoldDB" id="A0A6G9Y0Z1"/>
<protein>
    <submittedName>
        <fullName evidence="1">Uncharacterized protein</fullName>
    </submittedName>
</protein>
<evidence type="ECO:0000313" key="2">
    <source>
        <dbReference type="Proteomes" id="UP000501705"/>
    </source>
</evidence>
<dbReference type="EMBL" id="CP046171">
    <property type="protein sequence ID" value="QIS06786.1"/>
    <property type="molecule type" value="Genomic_DNA"/>
</dbReference>